<protein>
    <recommendedName>
        <fullName evidence="1">N-acetylmuramoyl-L-alanine amidase domain-containing protein</fullName>
    </recommendedName>
</protein>
<evidence type="ECO:0000313" key="3">
    <source>
        <dbReference type="Proteomes" id="UP000522081"/>
    </source>
</evidence>
<dbReference type="GO" id="GO:0009253">
    <property type="term" value="P:peptidoglycan catabolic process"/>
    <property type="evidence" value="ECO:0007669"/>
    <property type="project" value="InterPro"/>
</dbReference>
<comment type="caution">
    <text evidence="2">The sequence shown here is derived from an EMBL/GenBank/DDBJ whole genome shotgun (WGS) entry which is preliminary data.</text>
</comment>
<dbReference type="SUPFAM" id="SSF55846">
    <property type="entry name" value="N-acetylmuramoyl-L-alanine amidase-like"/>
    <property type="match status" value="1"/>
</dbReference>
<dbReference type="InterPro" id="IPR002502">
    <property type="entry name" value="Amidase_domain"/>
</dbReference>
<dbReference type="CDD" id="cd06583">
    <property type="entry name" value="PGRP"/>
    <property type="match status" value="1"/>
</dbReference>
<dbReference type="Gene3D" id="3.40.80.10">
    <property type="entry name" value="Peptidoglycan recognition protein-like"/>
    <property type="match status" value="1"/>
</dbReference>
<dbReference type="SMART" id="SM00644">
    <property type="entry name" value="Ami_2"/>
    <property type="match status" value="1"/>
</dbReference>
<proteinExistence type="predicted"/>
<evidence type="ECO:0000313" key="2">
    <source>
        <dbReference type="EMBL" id="NYH95366.1"/>
    </source>
</evidence>
<dbReference type="RefSeq" id="WP_179407223.1">
    <property type="nucleotide sequence ID" value="NZ_BMGF01000002.1"/>
</dbReference>
<feature type="domain" description="N-acetylmuramoyl-L-alanine amidase" evidence="1">
    <location>
        <begin position="26"/>
        <end position="151"/>
    </location>
</feature>
<dbReference type="Proteomes" id="UP000522081">
    <property type="component" value="Unassembled WGS sequence"/>
</dbReference>
<evidence type="ECO:0000259" key="1">
    <source>
        <dbReference type="SMART" id="SM00644"/>
    </source>
</evidence>
<gene>
    <name evidence="2" type="ORF">FHS75_001685</name>
</gene>
<keyword evidence="3" id="KW-1185">Reference proteome</keyword>
<dbReference type="GO" id="GO:0008745">
    <property type="term" value="F:N-acetylmuramoyl-L-alanine amidase activity"/>
    <property type="evidence" value="ECO:0007669"/>
    <property type="project" value="InterPro"/>
</dbReference>
<dbReference type="Pfam" id="PF01510">
    <property type="entry name" value="Amidase_2"/>
    <property type="match status" value="1"/>
</dbReference>
<organism evidence="2 3">
    <name type="scientific">Novosphingobium marinum</name>
    <dbReference type="NCBI Taxonomy" id="1514948"/>
    <lineage>
        <taxon>Bacteria</taxon>
        <taxon>Pseudomonadati</taxon>
        <taxon>Pseudomonadota</taxon>
        <taxon>Alphaproteobacteria</taxon>
        <taxon>Sphingomonadales</taxon>
        <taxon>Sphingomonadaceae</taxon>
        <taxon>Novosphingobium</taxon>
    </lineage>
</organism>
<dbReference type="EMBL" id="JACBZF010000002">
    <property type="protein sequence ID" value="NYH95366.1"/>
    <property type="molecule type" value="Genomic_DNA"/>
</dbReference>
<name>A0A7Y9XVH0_9SPHN</name>
<dbReference type="InterPro" id="IPR036505">
    <property type="entry name" value="Amidase/PGRP_sf"/>
</dbReference>
<accession>A0A7Y9XVH0</accession>
<dbReference type="AlphaFoldDB" id="A0A7Y9XVH0"/>
<sequence>MVQIIDRTAETAQIFQTRNGRNIFSHGRNDARRPTGNLQGVILHQTAFVSHDMARMNYIIANYIVMQDGRILKVRDPSMMLNSIGTNRRSIDIEFVGRYPDARTAHRAHGAGGPPPAQVMQGRALVKHLKETYGLTHVYAHVQFTVKNCPGPHLWYNVGRWAMDDLGMATASTPLPRGWDREELAVA</sequence>
<reference evidence="2 3" key="1">
    <citation type="submission" date="2020-07" db="EMBL/GenBank/DDBJ databases">
        <title>Genomic Encyclopedia of Type Strains, Phase IV (KMG-IV): sequencing the most valuable type-strain genomes for metagenomic binning, comparative biology and taxonomic classification.</title>
        <authorList>
            <person name="Goeker M."/>
        </authorList>
    </citation>
    <scope>NUCLEOTIDE SEQUENCE [LARGE SCALE GENOMIC DNA]</scope>
    <source>
        <strain evidence="2 3">DSM 29043</strain>
    </source>
</reference>